<accession>A0A445B5V3</accession>
<comment type="caution">
    <text evidence="1">The sequence shown here is derived from an EMBL/GenBank/DDBJ whole genome shotgun (WGS) entry which is preliminary data.</text>
</comment>
<proteinExistence type="predicted"/>
<dbReference type="AlphaFoldDB" id="A0A445B5V3"/>
<protein>
    <submittedName>
        <fullName evidence="1">Uncharacterized protein</fullName>
    </submittedName>
</protein>
<evidence type="ECO:0000313" key="1">
    <source>
        <dbReference type="EMBL" id="RYR34006.1"/>
    </source>
</evidence>
<sequence>MYTHLKSNHNEPLLEARSRSLMIWCIEELTVILHRTYDTAMTEMQEYKAKSNEKCLLSYKDASLEDINELQSPPHKGLDIAADDFKNQLSPAIS</sequence>
<organism evidence="1 2">
    <name type="scientific">Arachis hypogaea</name>
    <name type="common">Peanut</name>
    <dbReference type="NCBI Taxonomy" id="3818"/>
    <lineage>
        <taxon>Eukaryota</taxon>
        <taxon>Viridiplantae</taxon>
        <taxon>Streptophyta</taxon>
        <taxon>Embryophyta</taxon>
        <taxon>Tracheophyta</taxon>
        <taxon>Spermatophyta</taxon>
        <taxon>Magnoliopsida</taxon>
        <taxon>eudicotyledons</taxon>
        <taxon>Gunneridae</taxon>
        <taxon>Pentapetalae</taxon>
        <taxon>rosids</taxon>
        <taxon>fabids</taxon>
        <taxon>Fabales</taxon>
        <taxon>Fabaceae</taxon>
        <taxon>Papilionoideae</taxon>
        <taxon>50 kb inversion clade</taxon>
        <taxon>dalbergioids sensu lato</taxon>
        <taxon>Dalbergieae</taxon>
        <taxon>Pterocarpus clade</taxon>
        <taxon>Arachis</taxon>
    </lineage>
</organism>
<dbReference type="Proteomes" id="UP000289738">
    <property type="component" value="Chromosome A10"/>
</dbReference>
<dbReference type="EMBL" id="SDMP01000010">
    <property type="protein sequence ID" value="RYR34006.1"/>
    <property type="molecule type" value="Genomic_DNA"/>
</dbReference>
<gene>
    <name evidence="1" type="ORF">Ahy_A10g048713</name>
</gene>
<keyword evidence="2" id="KW-1185">Reference proteome</keyword>
<name>A0A445B5V3_ARAHY</name>
<reference evidence="1 2" key="1">
    <citation type="submission" date="2019-01" db="EMBL/GenBank/DDBJ databases">
        <title>Sequencing of cultivated peanut Arachis hypogaea provides insights into genome evolution and oil improvement.</title>
        <authorList>
            <person name="Chen X."/>
        </authorList>
    </citation>
    <scope>NUCLEOTIDE SEQUENCE [LARGE SCALE GENOMIC DNA]</scope>
    <source>
        <strain evidence="2">cv. Fuhuasheng</strain>
        <tissue evidence="1">Leaves</tissue>
    </source>
</reference>
<evidence type="ECO:0000313" key="2">
    <source>
        <dbReference type="Proteomes" id="UP000289738"/>
    </source>
</evidence>